<proteinExistence type="predicted"/>
<evidence type="ECO:0000313" key="2">
    <source>
        <dbReference type="EMBL" id="THV36688.1"/>
    </source>
</evidence>
<comment type="caution">
    <text evidence="2">The sequence shown here is derived from an EMBL/GenBank/DDBJ whole genome shotgun (WGS) entry which is preliminary data.</text>
</comment>
<dbReference type="AlphaFoldDB" id="A0A4S8PYE7"/>
<reference evidence="2 3" key="1">
    <citation type="submission" date="2019-04" db="EMBL/GenBank/DDBJ databases">
        <title>genome sequence of strain W3.</title>
        <authorList>
            <person name="Gao J."/>
            <person name="Sun J."/>
        </authorList>
    </citation>
    <scope>NUCLEOTIDE SEQUENCE [LARGE SCALE GENOMIC DNA]</scope>
    <source>
        <strain evidence="2 3">W3</strain>
    </source>
</reference>
<dbReference type="RefSeq" id="WP_136539990.1">
    <property type="nucleotide sequence ID" value="NZ_STGU01000004.1"/>
</dbReference>
<accession>A0A4S8PYE7</accession>
<feature type="region of interest" description="Disordered" evidence="1">
    <location>
        <begin position="1"/>
        <end position="42"/>
    </location>
</feature>
<evidence type="ECO:0000313" key="3">
    <source>
        <dbReference type="Proteomes" id="UP000307378"/>
    </source>
</evidence>
<dbReference type="Proteomes" id="UP000307378">
    <property type="component" value="Unassembled WGS sequence"/>
</dbReference>
<sequence length="151" mass="16749">MDRDRQDAPAWEDKPDEKLTTRPLEEAARRHDAAAAAGTEGASRYPEQVNLYRLVPTAEADDPRWENSPYQGEVIVAARSTGDARIVAAASELDYMEIDAKPAEDVTTSMASAFRSEKLYTVIEIDRDRTDLSRGVIEGNIAIDTIRPVQD</sequence>
<feature type="compositionally biased region" description="Basic and acidic residues" evidence="1">
    <location>
        <begin position="1"/>
        <end position="33"/>
    </location>
</feature>
<evidence type="ECO:0000256" key="1">
    <source>
        <dbReference type="SAM" id="MobiDB-lite"/>
    </source>
</evidence>
<gene>
    <name evidence="2" type="ORF">FAA86_09280</name>
</gene>
<dbReference type="EMBL" id="STGU01000004">
    <property type="protein sequence ID" value="THV36688.1"/>
    <property type="molecule type" value="Genomic_DNA"/>
</dbReference>
<organism evidence="2 3">
    <name type="scientific">Rhizobium rosettiformans W3</name>
    <dbReference type="NCBI Taxonomy" id="538378"/>
    <lineage>
        <taxon>Bacteria</taxon>
        <taxon>Pseudomonadati</taxon>
        <taxon>Pseudomonadota</taxon>
        <taxon>Alphaproteobacteria</taxon>
        <taxon>Hyphomicrobiales</taxon>
        <taxon>Rhizobiaceae</taxon>
        <taxon>Rhizobium/Agrobacterium group</taxon>
        <taxon>Rhizobium</taxon>
    </lineage>
</organism>
<name>A0A4S8PYE7_9HYPH</name>
<protein>
    <submittedName>
        <fullName evidence="2">Uncharacterized protein</fullName>
    </submittedName>
</protein>